<dbReference type="Pfam" id="PF12146">
    <property type="entry name" value="Hydrolase_4"/>
    <property type="match status" value="1"/>
</dbReference>
<proteinExistence type="predicted"/>
<dbReference type="PANTHER" id="PTHR12277">
    <property type="entry name" value="ALPHA/BETA HYDROLASE DOMAIN-CONTAINING PROTEIN"/>
    <property type="match status" value="1"/>
</dbReference>
<dbReference type="PANTHER" id="PTHR12277:SF81">
    <property type="entry name" value="PROTEIN ABHD13"/>
    <property type="match status" value="1"/>
</dbReference>
<gene>
    <name evidence="2" type="ORF">BRAN1462_LOCUS1760</name>
</gene>
<dbReference type="InterPro" id="IPR022742">
    <property type="entry name" value="Hydrolase_4"/>
</dbReference>
<evidence type="ECO:0000259" key="1">
    <source>
        <dbReference type="Pfam" id="PF12146"/>
    </source>
</evidence>
<organism evidence="2">
    <name type="scientific">Zooxanthella nutricula</name>
    <dbReference type="NCBI Taxonomy" id="1333877"/>
    <lineage>
        <taxon>Eukaryota</taxon>
        <taxon>Sar</taxon>
        <taxon>Alveolata</taxon>
        <taxon>Dinophyceae</taxon>
        <taxon>Peridiniales</taxon>
        <taxon>Peridiniales incertae sedis</taxon>
        <taxon>Zooxanthella</taxon>
    </lineage>
</organism>
<protein>
    <recommendedName>
        <fullName evidence="1">Serine aminopeptidase S33 domain-containing protein</fullName>
    </recommendedName>
</protein>
<dbReference type="EMBL" id="HBGW01002711">
    <property type="protein sequence ID" value="CAD9487919.1"/>
    <property type="molecule type" value="Transcribed_RNA"/>
</dbReference>
<name>A0A6V0I9R6_9DINO</name>
<dbReference type="InterPro" id="IPR029058">
    <property type="entry name" value="AB_hydrolase_fold"/>
</dbReference>
<evidence type="ECO:0000313" key="2">
    <source>
        <dbReference type="EMBL" id="CAD9487919.1"/>
    </source>
</evidence>
<dbReference type="Gene3D" id="3.40.50.1820">
    <property type="entry name" value="alpha/beta hydrolase"/>
    <property type="match status" value="1"/>
</dbReference>
<dbReference type="SUPFAM" id="SSF53474">
    <property type="entry name" value="alpha/beta-Hydrolases"/>
    <property type="match status" value="1"/>
</dbReference>
<dbReference type="AlphaFoldDB" id="A0A6V0I9R6"/>
<accession>A0A6V0I9R6</accession>
<reference evidence="2" key="1">
    <citation type="submission" date="2021-01" db="EMBL/GenBank/DDBJ databases">
        <authorList>
            <person name="Corre E."/>
            <person name="Pelletier E."/>
            <person name="Niang G."/>
            <person name="Scheremetjew M."/>
            <person name="Finn R."/>
            <person name="Kale V."/>
            <person name="Holt S."/>
            <person name="Cochrane G."/>
            <person name="Meng A."/>
            <person name="Brown T."/>
            <person name="Cohen L."/>
        </authorList>
    </citation>
    <scope>NUCLEOTIDE SEQUENCE</scope>
    <source>
        <strain evidence="2">RCC3387</strain>
    </source>
</reference>
<feature type="domain" description="Serine aminopeptidase S33" evidence="1">
    <location>
        <begin position="55"/>
        <end position="160"/>
    </location>
</feature>
<sequence>MGQMLAPVVFQPPPPSYDDKDWRYGRRVFQMLRLPTGRAHPMPAHYLSVAGAHFTLLFSHGNAEDLGLIRVSLLDMCHELGVNLFMYEYSGYGTHRGESPQEETVYEDIEAAFKYVRDTLEVPWDRIVLWGRSIGTAPTMHLASRVAVRGVVLQSPMMSIFRIPFQFRFTLPGDRFCNIDKVRHVRCPALVIHGTQDEIVPCWHGHTIFEAFKRQTSGCDAYIIDGGDHNNLESQAEQGFNDRIRRFLCGLHDTPPSQRLLDQASAPVI</sequence>